<dbReference type="PANTHER" id="PTHR41878:SF1">
    <property type="entry name" value="TNPR PROTEIN"/>
    <property type="match status" value="1"/>
</dbReference>
<feature type="domain" description="Plasmid pRiA4b Orf3-like" evidence="1">
    <location>
        <begin position="484"/>
        <end position="661"/>
    </location>
</feature>
<reference evidence="2 3" key="1">
    <citation type="submission" date="2018-04" db="EMBL/GenBank/DDBJ databases">
        <title>Genomic Encyclopedia of Archaeal and Bacterial Type Strains, Phase II (KMG-II): from individual species to whole genera.</title>
        <authorList>
            <person name="Goeker M."/>
        </authorList>
    </citation>
    <scope>NUCLEOTIDE SEQUENCE [LARGE SCALE GENOMIC DNA]</scope>
    <source>
        <strain evidence="2 3">DSM 28823</strain>
    </source>
</reference>
<evidence type="ECO:0000313" key="3">
    <source>
        <dbReference type="Proteomes" id="UP000243525"/>
    </source>
</evidence>
<gene>
    <name evidence="2" type="ORF">C8N47_104166</name>
</gene>
<keyword evidence="3" id="KW-1185">Reference proteome</keyword>
<dbReference type="AlphaFoldDB" id="A0A2T5C471"/>
<organism evidence="2 3">
    <name type="scientific">Mangrovibacterium marinum</name>
    <dbReference type="NCBI Taxonomy" id="1639118"/>
    <lineage>
        <taxon>Bacteria</taxon>
        <taxon>Pseudomonadati</taxon>
        <taxon>Bacteroidota</taxon>
        <taxon>Bacteroidia</taxon>
        <taxon>Marinilabiliales</taxon>
        <taxon>Prolixibacteraceae</taxon>
        <taxon>Mangrovibacterium</taxon>
    </lineage>
</organism>
<protein>
    <submittedName>
        <fullName evidence="2">PRiA4b ORF-3-like protein</fullName>
    </submittedName>
</protein>
<name>A0A2T5C471_9BACT</name>
<dbReference type="Proteomes" id="UP000243525">
    <property type="component" value="Unassembled WGS sequence"/>
</dbReference>
<sequence length="673" mass="78200">MAKKKGKVVQMLSPENYIRQRARKLPVHECFITKGWEQSKEASIIISRKHTNGNFTVGFYLVDLLCLGVKDAHFKFNIPAYEYTDLLEYMHDSIDLEAADYRLVHNVIFAGLEFAEDYGFKPSKGFSSTMQYFLNEDNDDVELLEIECGDHGQPMYVRGPLDSDAEVKRILAQLEKTAGPGNYKYLEEEKDPSIDDDDRMYQLDPYSRMSLKEKLDLYVRQYNDIENLSVEEKRGFSELMESIVDEFIDGDKAHDLYSAFKNEAQKIAITDDLTDEFLFGSCAPDFDPSEIRMEFPRLYEQLAVEKKKTLRELKKLQKKYPETPSLCFLELNILRETDLSSYDKKLLAYAKLFPEYSLMKILNQIRLLNSSEPLAFDFSFEKSIPHFFSSRKCLNRIELFYLFMLLLFRAMVANCIEEIDAIEYLLEGFVFTQEEREMLDSLILLAKLDFIASHIDDGKLSDKLGSGEPDKLNFSADSTENSQTFQFKIQIKGITKPPVWRRITVPSHYTFLHFHQLIQAAFGWTSSHLFLFSENGFDSETIITEGADDMASFDQEELQAAEIKLSEVFKWEKQNLSYVYDFGDYWEHKITLETIIPEQISHPDCLAGKGKCPPEDCGGVGGYTNMKEILSDPRNPEYKDYASWLFLGENERWDPTEFQREEVRKRLKNIFTQ</sequence>
<evidence type="ECO:0000313" key="2">
    <source>
        <dbReference type="EMBL" id="PTN09620.1"/>
    </source>
</evidence>
<dbReference type="PANTHER" id="PTHR41878">
    <property type="entry name" value="LEXA REPRESSOR-RELATED"/>
    <property type="match status" value="1"/>
</dbReference>
<dbReference type="Gene3D" id="3.10.290.30">
    <property type="entry name" value="MM3350-like"/>
    <property type="match status" value="1"/>
</dbReference>
<evidence type="ECO:0000259" key="1">
    <source>
        <dbReference type="Pfam" id="PF07929"/>
    </source>
</evidence>
<dbReference type="RefSeq" id="WP_211316053.1">
    <property type="nucleotide sequence ID" value="NZ_OY782574.1"/>
</dbReference>
<dbReference type="SUPFAM" id="SSF159941">
    <property type="entry name" value="MM3350-like"/>
    <property type="match status" value="1"/>
</dbReference>
<proteinExistence type="predicted"/>
<accession>A0A2T5C471</accession>
<comment type="caution">
    <text evidence="2">The sequence shown here is derived from an EMBL/GenBank/DDBJ whole genome shotgun (WGS) entry which is preliminary data.</text>
</comment>
<dbReference type="EMBL" id="QAAD01000004">
    <property type="protein sequence ID" value="PTN09620.1"/>
    <property type="molecule type" value="Genomic_DNA"/>
</dbReference>
<dbReference type="Pfam" id="PF07929">
    <property type="entry name" value="PRiA4_ORF3"/>
    <property type="match status" value="1"/>
</dbReference>
<dbReference type="InterPro" id="IPR024047">
    <property type="entry name" value="MM3350-like_sf"/>
</dbReference>
<dbReference type="InterPro" id="IPR012912">
    <property type="entry name" value="Plasmid_pRiA4b_Orf3-like"/>
</dbReference>